<feature type="transmembrane region" description="Helical" evidence="1">
    <location>
        <begin position="37"/>
        <end position="61"/>
    </location>
</feature>
<dbReference type="Proteomes" id="UP000219482">
    <property type="component" value="Unassembled WGS sequence"/>
</dbReference>
<dbReference type="RefSeq" id="WP_097184772.1">
    <property type="nucleotide sequence ID" value="NZ_OCNK01000003.1"/>
</dbReference>
<protein>
    <recommendedName>
        <fullName evidence="4">DUF1499 domain-containing protein</fullName>
    </recommendedName>
</protein>
<name>A0A286H0R4_9ACTN</name>
<keyword evidence="3" id="KW-1185">Reference proteome</keyword>
<keyword evidence="1" id="KW-1133">Transmembrane helix</keyword>
<evidence type="ECO:0008006" key="4">
    <source>
        <dbReference type="Google" id="ProtNLM"/>
    </source>
</evidence>
<accession>A0A286H0R4</accession>
<dbReference type="AlphaFoldDB" id="A0A286H0R4"/>
<proteinExistence type="predicted"/>
<reference evidence="3" key="1">
    <citation type="submission" date="2017-09" db="EMBL/GenBank/DDBJ databases">
        <authorList>
            <person name="Varghese N."/>
            <person name="Submissions S."/>
        </authorList>
    </citation>
    <scope>NUCLEOTIDE SEQUENCE [LARGE SCALE GENOMIC DNA]</scope>
    <source>
        <strain evidence="3">DSM 44270</strain>
    </source>
</reference>
<keyword evidence="1" id="KW-0812">Transmembrane</keyword>
<dbReference type="OrthoDB" id="2840289at2"/>
<dbReference type="EMBL" id="OCNK01000003">
    <property type="protein sequence ID" value="SOE01388.1"/>
    <property type="molecule type" value="Genomic_DNA"/>
</dbReference>
<evidence type="ECO:0000313" key="2">
    <source>
        <dbReference type="EMBL" id="SOE01388.1"/>
    </source>
</evidence>
<evidence type="ECO:0000313" key="3">
    <source>
        <dbReference type="Proteomes" id="UP000219482"/>
    </source>
</evidence>
<gene>
    <name evidence="2" type="ORF">SAMN06272739_3137</name>
</gene>
<sequence length="171" mass="17377">MRSLRTGLLLFVATAVPFGALAGLATGLVLGSVRAGLLAGVGAGLVFGGVMAAVLGTVDAVSDRAPKGAPRGPRQDRTVAVRSGPDLPDRIMAALRGLPAEIREADVAAGRYRARTTTTWKSFGEEVSVQLTGDPSAPEAVVSSRPVVATTLVDYGKGRSNVAAVARALEA</sequence>
<organism evidence="2 3">
    <name type="scientific">Blastococcus haudaquaticus</name>
    <dbReference type="NCBI Taxonomy" id="1938745"/>
    <lineage>
        <taxon>Bacteria</taxon>
        <taxon>Bacillati</taxon>
        <taxon>Actinomycetota</taxon>
        <taxon>Actinomycetes</taxon>
        <taxon>Geodermatophilales</taxon>
        <taxon>Geodermatophilaceae</taxon>
        <taxon>Blastococcus</taxon>
    </lineage>
</organism>
<evidence type="ECO:0000256" key="1">
    <source>
        <dbReference type="SAM" id="Phobius"/>
    </source>
</evidence>
<keyword evidence="1" id="KW-0472">Membrane</keyword>